<sequence length="60" mass="6365">MVETGCAASQTAPPALAPDLLKHTMHEARPGSIVPLALRQDGSTGSSRQRFRLTRPSPTP</sequence>
<evidence type="ECO:0000313" key="3">
    <source>
        <dbReference type="Proteomes" id="UP000017819"/>
    </source>
</evidence>
<organism evidence="2 3">
    <name type="scientific">Lutibaculum baratangense AMV1</name>
    <dbReference type="NCBI Taxonomy" id="631454"/>
    <lineage>
        <taxon>Bacteria</taxon>
        <taxon>Pseudomonadati</taxon>
        <taxon>Pseudomonadota</taxon>
        <taxon>Alphaproteobacteria</taxon>
        <taxon>Hyphomicrobiales</taxon>
        <taxon>Tepidamorphaceae</taxon>
        <taxon>Lutibaculum</taxon>
    </lineage>
</organism>
<accession>V4QS48</accession>
<evidence type="ECO:0000256" key="1">
    <source>
        <dbReference type="SAM" id="MobiDB-lite"/>
    </source>
</evidence>
<evidence type="ECO:0000313" key="2">
    <source>
        <dbReference type="EMBL" id="ESR22587.1"/>
    </source>
</evidence>
<dbReference type="Proteomes" id="UP000017819">
    <property type="component" value="Unassembled WGS sequence"/>
</dbReference>
<proteinExistence type="predicted"/>
<feature type="compositionally biased region" description="Basic and acidic residues" evidence="1">
    <location>
        <begin position="20"/>
        <end position="29"/>
    </location>
</feature>
<comment type="caution">
    <text evidence="2">The sequence shown here is derived from an EMBL/GenBank/DDBJ whole genome shotgun (WGS) entry which is preliminary data.</text>
</comment>
<keyword evidence="3" id="KW-1185">Reference proteome</keyword>
<name>V4QS48_9HYPH</name>
<gene>
    <name evidence="2" type="ORF">N177_3723</name>
</gene>
<dbReference type="EMBL" id="AWXZ01000040">
    <property type="protein sequence ID" value="ESR22587.1"/>
    <property type="molecule type" value="Genomic_DNA"/>
</dbReference>
<dbReference type="STRING" id="631454.N177_3723"/>
<feature type="region of interest" description="Disordered" evidence="1">
    <location>
        <begin position="1"/>
        <end position="60"/>
    </location>
</feature>
<dbReference type="AlphaFoldDB" id="V4QS48"/>
<reference evidence="2 3" key="1">
    <citation type="journal article" date="2014" name="Genome Announc.">
        <title>Draft Genome Sequence of Lutibaculum baratangense Strain AMV1T, Isolated from a Mud Volcano in Andamans, India.</title>
        <authorList>
            <person name="Singh A."/>
            <person name="Sreenivas A."/>
            <person name="Sathyanarayana Reddy G."/>
            <person name="Pinnaka A.K."/>
            <person name="Shivaji S."/>
        </authorList>
    </citation>
    <scope>NUCLEOTIDE SEQUENCE [LARGE SCALE GENOMIC DNA]</scope>
    <source>
        <strain evidence="2 3">AMV1</strain>
    </source>
</reference>
<protein>
    <submittedName>
        <fullName evidence="2">Uncharacterized protein</fullName>
    </submittedName>
</protein>